<dbReference type="PANTHER" id="PTHR28161">
    <property type="entry name" value="ATP SYNTHASE SUBUNIT F, MITOCHONDRIAL"/>
    <property type="match status" value="1"/>
</dbReference>
<protein>
    <submittedName>
        <fullName evidence="2">Uncharacterized protein</fullName>
    </submittedName>
</protein>
<accession>A0A4Y7PTF8</accession>
<keyword evidence="3" id="KW-1185">Reference proteome</keyword>
<gene>
    <name evidence="2" type="ORF">BD410DRAFT_775110</name>
</gene>
<sequence>MHASLIRRQLGTLIPPKVATPKSLSGGSGAGLSPLVEFYSKLPKGPAAKSAFGGIKGRYFNGANASGGPIIFTILAVFGLGYTIDYNMHLKHHKNHAH</sequence>
<dbReference type="Pfam" id="PF10791">
    <property type="entry name" value="F1F0-ATPsyn_F"/>
    <property type="match status" value="1"/>
</dbReference>
<dbReference type="VEuPathDB" id="FungiDB:BD410DRAFT_775110"/>
<keyword evidence="1" id="KW-0812">Transmembrane</keyword>
<keyword evidence="1" id="KW-1133">Transmembrane helix</keyword>
<feature type="transmembrane region" description="Helical" evidence="1">
    <location>
        <begin position="66"/>
        <end position="84"/>
    </location>
</feature>
<dbReference type="Proteomes" id="UP000294933">
    <property type="component" value="Unassembled WGS sequence"/>
</dbReference>
<keyword evidence="1" id="KW-0472">Membrane</keyword>
<dbReference type="AlphaFoldDB" id="A0A4Y7PTF8"/>
<evidence type="ECO:0000313" key="3">
    <source>
        <dbReference type="Proteomes" id="UP000294933"/>
    </source>
</evidence>
<evidence type="ECO:0000256" key="1">
    <source>
        <dbReference type="SAM" id="Phobius"/>
    </source>
</evidence>
<dbReference type="PANTHER" id="PTHR28161:SF1">
    <property type="entry name" value="ATP SYNTHASE SUBUNIT F, MITOCHONDRIAL"/>
    <property type="match status" value="1"/>
</dbReference>
<organism evidence="2 3">
    <name type="scientific">Rickenella mellea</name>
    <dbReference type="NCBI Taxonomy" id="50990"/>
    <lineage>
        <taxon>Eukaryota</taxon>
        <taxon>Fungi</taxon>
        <taxon>Dikarya</taxon>
        <taxon>Basidiomycota</taxon>
        <taxon>Agaricomycotina</taxon>
        <taxon>Agaricomycetes</taxon>
        <taxon>Hymenochaetales</taxon>
        <taxon>Rickenellaceae</taxon>
        <taxon>Rickenella</taxon>
    </lineage>
</organism>
<dbReference type="InterPro" id="IPR019727">
    <property type="entry name" value="ATP_synth_F0_fsu_mt_fun"/>
</dbReference>
<proteinExistence type="predicted"/>
<name>A0A4Y7PTF8_9AGAM</name>
<dbReference type="OrthoDB" id="5561579at2759"/>
<evidence type="ECO:0000313" key="2">
    <source>
        <dbReference type="EMBL" id="TDL18336.1"/>
    </source>
</evidence>
<dbReference type="EMBL" id="ML170209">
    <property type="protein sequence ID" value="TDL18336.1"/>
    <property type="molecule type" value="Genomic_DNA"/>
</dbReference>
<dbReference type="GO" id="GO:0046933">
    <property type="term" value="F:proton-transporting ATP synthase activity, rotational mechanism"/>
    <property type="evidence" value="ECO:0007669"/>
    <property type="project" value="TreeGrafter"/>
</dbReference>
<dbReference type="STRING" id="50990.A0A4Y7PTF8"/>
<reference evidence="2 3" key="1">
    <citation type="submission" date="2018-06" db="EMBL/GenBank/DDBJ databases">
        <title>A transcriptomic atlas of mushroom development highlights an independent origin of complex multicellularity.</title>
        <authorList>
            <consortium name="DOE Joint Genome Institute"/>
            <person name="Krizsan K."/>
            <person name="Almasi E."/>
            <person name="Merenyi Z."/>
            <person name="Sahu N."/>
            <person name="Viragh M."/>
            <person name="Koszo T."/>
            <person name="Mondo S."/>
            <person name="Kiss B."/>
            <person name="Balint B."/>
            <person name="Kues U."/>
            <person name="Barry K."/>
            <person name="Hegedus J.C."/>
            <person name="Henrissat B."/>
            <person name="Johnson J."/>
            <person name="Lipzen A."/>
            <person name="Ohm R."/>
            <person name="Nagy I."/>
            <person name="Pangilinan J."/>
            <person name="Yan J."/>
            <person name="Xiong Y."/>
            <person name="Grigoriev I.V."/>
            <person name="Hibbett D.S."/>
            <person name="Nagy L.G."/>
        </authorList>
    </citation>
    <scope>NUCLEOTIDE SEQUENCE [LARGE SCALE GENOMIC DNA]</scope>
    <source>
        <strain evidence="2 3">SZMC22713</strain>
    </source>
</reference>